<evidence type="ECO:0000256" key="1">
    <source>
        <dbReference type="SAM" id="MobiDB-lite"/>
    </source>
</evidence>
<dbReference type="EMBL" id="JANAVB010003121">
    <property type="protein sequence ID" value="KAJ6850255.1"/>
    <property type="molecule type" value="Genomic_DNA"/>
</dbReference>
<reference evidence="2" key="2">
    <citation type="submission" date="2023-04" db="EMBL/GenBank/DDBJ databases">
        <authorList>
            <person name="Bruccoleri R.E."/>
            <person name="Oakeley E.J."/>
            <person name="Faust A.-M."/>
            <person name="Dessus-Babus S."/>
            <person name="Altorfer M."/>
            <person name="Burckhardt D."/>
            <person name="Oertli M."/>
            <person name="Naumann U."/>
            <person name="Petersen F."/>
            <person name="Wong J."/>
        </authorList>
    </citation>
    <scope>NUCLEOTIDE SEQUENCE</scope>
    <source>
        <strain evidence="2">GSM-AAB239-AS_SAM_17_03QT</strain>
        <tissue evidence="2">Leaf</tissue>
    </source>
</reference>
<feature type="region of interest" description="Disordered" evidence="1">
    <location>
        <begin position="32"/>
        <end position="62"/>
    </location>
</feature>
<dbReference type="AlphaFoldDB" id="A0AAX6ID09"/>
<feature type="compositionally biased region" description="Basic residues" evidence="1">
    <location>
        <begin position="39"/>
        <end position="51"/>
    </location>
</feature>
<proteinExistence type="predicted"/>
<sequence>MPSMTCQRVSAGAWRSDVGDVAEKDAVVDVDLREGGKGPGRRRGTPRRYRRGNHEGVADPNICDEAPEHEHVVVGGEAHQEGAEKKKTVAMTLVRRRPSQLEVRLAKAEPTGSRRCGCL</sequence>
<name>A0AAX6ID09_IRIPA</name>
<gene>
    <name evidence="2" type="ORF">M6B38_265650</name>
</gene>
<dbReference type="Proteomes" id="UP001140949">
    <property type="component" value="Unassembled WGS sequence"/>
</dbReference>
<organism evidence="2 3">
    <name type="scientific">Iris pallida</name>
    <name type="common">Sweet iris</name>
    <dbReference type="NCBI Taxonomy" id="29817"/>
    <lineage>
        <taxon>Eukaryota</taxon>
        <taxon>Viridiplantae</taxon>
        <taxon>Streptophyta</taxon>
        <taxon>Embryophyta</taxon>
        <taxon>Tracheophyta</taxon>
        <taxon>Spermatophyta</taxon>
        <taxon>Magnoliopsida</taxon>
        <taxon>Liliopsida</taxon>
        <taxon>Asparagales</taxon>
        <taxon>Iridaceae</taxon>
        <taxon>Iridoideae</taxon>
        <taxon>Irideae</taxon>
        <taxon>Iris</taxon>
    </lineage>
</organism>
<protein>
    <submittedName>
        <fullName evidence="2">Polyol transporter 5</fullName>
    </submittedName>
</protein>
<keyword evidence="3" id="KW-1185">Reference proteome</keyword>
<evidence type="ECO:0000313" key="2">
    <source>
        <dbReference type="EMBL" id="KAJ6850255.1"/>
    </source>
</evidence>
<comment type="caution">
    <text evidence="2">The sequence shown here is derived from an EMBL/GenBank/DDBJ whole genome shotgun (WGS) entry which is preliminary data.</text>
</comment>
<reference evidence="2" key="1">
    <citation type="journal article" date="2023" name="GigaByte">
        <title>Genome assembly of the bearded iris, Iris pallida Lam.</title>
        <authorList>
            <person name="Bruccoleri R.E."/>
            <person name="Oakeley E.J."/>
            <person name="Faust A.M.E."/>
            <person name="Altorfer M."/>
            <person name="Dessus-Babus S."/>
            <person name="Burckhardt D."/>
            <person name="Oertli M."/>
            <person name="Naumann U."/>
            <person name="Petersen F."/>
            <person name="Wong J."/>
        </authorList>
    </citation>
    <scope>NUCLEOTIDE SEQUENCE</scope>
    <source>
        <strain evidence="2">GSM-AAB239-AS_SAM_17_03QT</strain>
    </source>
</reference>
<accession>A0AAX6ID09</accession>
<evidence type="ECO:0000313" key="3">
    <source>
        <dbReference type="Proteomes" id="UP001140949"/>
    </source>
</evidence>